<protein>
    <submittedName>
        <fullName evidence="2">Uncharacterized protein</fullName>
    </submittedName>
</protein>
<dbReference type="Proteomes" id="UP000593576">
    <property type="component" value="Unassembled WGS sequence"/>
</dbReference>
<dbReference type="AlphaFoldDB" id="A0A7J9MRT4"/>
<evidence type="ECO:0000256" key="1">
    <source>
        <dbReference type="SAM" id="MobiDB-lite"/>
    </source>
</evidence>
<name>A0A7J9MRT4_GOSSC</name>
<accession>A0A7J9MRT4</accession>
<comment type="caution">
    <text evidence="2">The sequence shown here is derived from an EMBL/GenBank/DDBJ whole genome shotgun (WGS) entry which is preliminary data.</text>
</comment>
<evidence type="ECO:0000313" key="2">
    <source>
        <dbReference type="EMBL" id="MBA0873456.1"/>
    </source>
</evidence>
<dbReference type="EMBL" id="JABFAF010000013">
    <property type="protein sequence ID" value="MBA0873456.1"/>
    <property type="molecule type" value="Genomic_DNA"/>
</dbReference>
<keyword evidence="3" id="KW-1185">Reference proteome</keyword>
<organism evidence="2 3">
    <name type="scientific">Gossypium schwendimanii</name>
    <name type="common">Cotton</name>
    <dbReference type="NCBI Taxonomy" id="34291"/>
    <lineage>
        <taxon>Eukaryota</taxon>
        <taxon>Viridiplantae</taxon>
        <taxon>Streptophyta</taxon>
        <taxon>Embryophyta</taxon>
        <taxon>Tracheophyta</taxon>
        <taxon>Spermatophyta</taxon>
        <taxon>Magnoliopsida</taxon>
        <taxon>eudicotyledons</taxon>
        <taxon>Gunneridae</taxon>
        <taxon>Pentapetalae</taxon>
        <taxon>rosids</taxon>
        <taxon>malvids</taxon>
        <taxon>Malvales</taxon>
        <taxon>Malvaceae</taxon>
        <taxon>Malvoideae</taxon>
        <taxon>Gossypium</taxon>
    </lineage>
</organism>
<reference evidence="2 3" key="1">
    <citation type="journal article" date="2019" name="Genome Biol. Evol.">
        <title>Insights into the evolution of the New World diploid cottons (Gossypium, subgenus Houzingenia) based on genome sequencing.</title>
        <authorList>
            <person name="Grover C.E."/>
            <person name="Arick M.A. 2nd"/>
            <person name="Thrash A."/>
            <person name="Conover J.L."/>
            <person name="Sanders W.S."/>
            <person name="Peterson D.G."/>
            <person name="Frelichowski J.E."/>
            <person name="Scheffler J.A."/>
            <person name="Scheffler B.E."/>
            <person name="Wendel J.F."/>
        </authorList>
    </citation>
    <scope>NUCLEOTIDE SEQUENCE [LARGE SCALE GENOMIC DNA]</scope>
    <source>
        <strain evidence="2">1</strain>
        <tissue evidence="2">Leaf</tissue>
    </source>
</reference>
<gene>
    <name evidence="2" type="ORF">Goshw_002433</name>
</gene>
<proteinExistence type="predicted"/>
<sequence length="85" mass="9920">MPSEGRKEVSHIEVAEDGNNEARKGVEGDDLCKKKLGSDICLLRMMQKKRRCCQHQRKEVVKLQNLPKYYRHITYILSQVIFSTL</sequence>
<dbReference type="OrthoDB" id="10533931at2759"/>
<feature type="region of interest" description="Disordered" evidence="1">
    <location>
        <begin position="1"/>
        <end position="26"/>
    </location>
</feature>
<evidence type="ECO:0000313" key="3">
    <source>
        <dbReference type="Proteomes" id="UP000593576"/>
    </source>
</evidence>